<protein>
    <recommendedName>
        <fullName evidence="4">Alpha/beta hydrolase</fullName>
    </recommendedName>
</protein>
<dbReference type="Gene3D" id="3.40.50.1820">
    <property type="entry name" value="alpha/beta hydrolase"/>
    <property type="match status" value="1"/>
</dbReference>
<dbReference type="EMBL" id="CP012747">
    <property type="protein sequence ID" value="ALL67326.1"/>
    <property type="molecule type" value="Genomic_DNA"/>
</dbReference>
<name>A0A0P0RFH8_9BURK</name>
<dbReference type="InterPro" id="IPR029058">
    <property type="entry name" value="AB_hydrolase_fold"/>
</dbReference>
<accession>A0A0P0RFH8</accession>
<feature type="signal peptide" evidence="1">
    <location>
        <begin position="1"/>
        <end position="24"/>
    </location>
</feature>
<sequence length="107" mass="11628">MKRLHAIVPLAALLAGIIAAPVDARTVSYPLENACPVIANRPDHDPSAHEQIAHTRPDAQLLVVRTAGHAMMYQYPHALATAIDRFIAQSQARPRQTAKAAQLHEQA</sequence>
<organism evidence="2 3">
    <name type="scientific">Paraburkholderia caribensis MBA4</name>
    <dbReference type="NCBI Taxonomy" id="1323664"/>
    <lineage>
        <taxon>Bacteria</taxon>
        <taxon>Pseudomonadati</taxon>
        <taxon>Pseudomonadota</taxon>
        <taxon>Betaproteobacteria</taxon>
        <taxon>Burkholderiales</taxon>
        <taxon>Burkholderiaceae</taxon>
        <taxon>Paraburkholderia</taxon>
    </lineage>
</organism>
<proteinExistence type="predicted"/>
<dbReference type="KEGG" id="bcai:K788_0005504"/>
<evidence type="ECO:0000313" key="2">
    <source>
        <dbReference type="EMBL" id="ALL67326.1"/>
    </source>
</evidence>
<keyword evidence="1" id="KW-0732">Signal</keyword>
<dbReference type="Proteomes" id="UP000019146">
    <property type="component" value="Chromosome 2"/>
</dbReference>
<reference evidence="2 3" key="1">
    <citation type="journal article" date="2014" name="Genome Announc.">
        <title>Draft Genome Sequence of the Haloacid-Degrading Burkholderia caribensis Strain MBA4.</title>
        <authorList>
            <person name="Pan Y."/>
            <person name="Kong K.F."/>
            <person name="Tsang J.S."/>
        </authorList>
    </citation>
    <scope>NUCLEOTIDE SEQUENCE [LARGE SCALE GENOMIC DNA]</scope>
    <source>
        <strain evidence="2 3">MBA4</strain>
    </source>
</reference>
<dbReference type="AlphaFoldDB" id="A0A0P0RFH8"/>
<evidence type="ECO:0000256" key="1">
    <source>
        <dbReference type="SAM" id="SignalP"/>
    </source>
</evidence>
<dbReference type="RefSeq" id="WP_036000661.1">
    <property type="nucleotide sequence ID" value="NZ_CP012747.1"/>
</dbReference>
<dbReference type="SUPFAM" id="SSF53474">
    <property type="entry name" value="alpha/beta-Hydrolases"/>
    <property type="match status" value="1"/>
</dbReference>
<dbReference type="GeneID" id="69975400"/>
<evidence type="ECO:0008006" key="4">
    <source>
        <dbReference type="Google" id="ProtNLM"/>
    </source>
</evidence>
<feature type="chain" id="PRO_5006054247" description="Alpha/beta hydrolase" evidence="1">
    <location>
        <begin position="25"/>
        <end position="107"/>
    </location>
</feature>
<evidence type="ECO:0000313" key="3">
    <source>
        <dbReference type="Proteomes" id="UP000019146"/>
    </source>
</evidence>
<gene>
    <name evidence="2" type="ORF">K788_0005504</name>
</gene>